<keyword evidence="4" id="KW-1133">Transmembrane helix</keyword>
<feature type="transmembrane region" description="Helical" evidence="4">
    <location>
        <begin position="12"/>
        <end position="34"/>
    </location>
</feature>
<gene>
    <name evidence="5" type="ORF">ACFSUB_06820</name>
</gene>
<evidence type="ECO:0000313" key="5">
    <source>
        <dbReference type="EMBL" id="MFD2705176.1"/>
    </source>
</evidence>
<feature type="region of interest" description="Disordered" evidence="3">
    <location>
        <begin position="62"/>
        <end position="103"/>
    </location>
</feature>
<keyword evidence="6" id="KW-1185">Reference proteome</keyword>
<evidence type="ECO:0000313" key="6">
    <source>
        <dbReference type="Proteomes" id="UP001597520"/>
    </source>
</evidence>
<dbReference type="Proteomes" id="UP001597520">
    <property type="component" value="Unassembled WGS sequence"/>
</dbReference>
<keyword evidence="2" id="KW-0178">Competence</keyword>
<protein>
    <submittedName>
        <fullName evidence="5">Competence type IV pilus major pilin ComGC</fullName>
    </submittedName>
</protein>
<dbReference type="InterPro" id="IPR012902">
    <property type="entry name" value="N_methyl_site"/>
</dbReference>
<dbReference type="PROSITE" id="PS00409">
    <property type="entry name" value="PROKAR_NTER_METHYL"/>
    <property type="match status" value="1"/>
</dbReference>
<dbReference type="RefSeq" id="WP_380712439.1">
    <property type="nucleotide sequence ID" value="NZ_JBHUML010000002.1"/>
</dbReference>
<dbReference type="SUPFAM" id="SSF54523">
    <property type="entry name" value="Pili subunits"/>
    <property type="match status" value="1"/>
</dbReference>
<evidence type="ECO:0000256" key="3">
    <source>
        <dbReference type="SAM" id="MobiDB-lite"/>
    </source>
</evidence>
<keyword evidence="4" id="KW-0812">Transmembrane</keyword>
<name>A0ABW5SZM3_9BACI</name>
<sequence>MKKLTQLMKNQRGLTLIELLAVVVILGIIAAIAVPSIGGIIDNTKKDAHIANAEQMVSSARLAQASGVNEEDNEGSTTYTLEDLVSGNYLESPENPGASDEYGDDTQVVIERGADGDTTYTVTLTSENGNHITTEDNTATIEELRNNGRQYISVDGE</sequence>
<evidence type="ECO:0000256" key="1">
    <source>
        <dbReference type="ARBA" id="ARBA00004241"/>
    </source>
</evidence>
<dbReference type="InterPro" id="IPR045584">
    <property type="entry name" value="Pilin-like"/>
</dbReference>
<keyword evidence="4" id="KW-0472">Membrane</keyword>
<proteinExistence type="predicted"/>
<reference evidence="6" key="1">
    <citation type="journal article" date="2019" name="Int. J. Syst. Evol. Microbiol.">
        <title>The Global Catalogue of Microorganisms (GCM) 10K type strain sequencing project: providing services to taxonomists for standard genome sequencing and annotation.</title>
        <authorList>
            <consortium name="The Broad Institute Genomics Platform"/>
            <consortium name="The Broad Institute Genome Sequencing Center for Infectious Disease"/>
            <person name="Wu L."/>
            <person name="Ma J."/>
        </authorList>
    </citation>
    <scope>NUCLEOTIDE SEQUENCE [LARGE SCALE GENOMIC DNA]</scope>
    <source>
        <strain evidence="6">KCTC 33792</strain>
    </source>
</reference>
<dbReference type="Pfam" id="PF07963">
    <property type="entry name" value="N_methyl"/>
    <property type="match status" value="1"/>
</dbReference>
<dbReference type="Gene3D" id="3.30.700.10">
    <property type="entry name" value="Glycoprotein, Type 4 Pilin"/>
    <property type="match status" value="1"/>
</dbReference>
<evidence type="ECO:0000256" key="4">
    <source>
        <dbReference type="SAM" id="Phobius"/>
    </source>
</evidence>
<dbReference type="EMBL" id="JBHUML010000002">
    <property type="protein sequence ID" value="MFD2705176.1"/>
    <property type="molecule type" value="Genomic_DNA"/>
</dbReference>
<comment type="caution">
    <text evidence="5">The sequence shown here is derived from an EMBL/GenBank/DDBJ whole genome shotgun (WGS) entry which is preliminary data.</text>
</comment>
<dbReference type="NCBIfam" id="TIGR02532">
    <property type="entry name" value="IV_pilin_GFxxxE"/>
    <property type="match status" value="1"/>
</dbReference>
<accession>A0ABW5SZM3</accession>
<organism evidence="5 6">
    <name type="scientific">Salibacterium lacus</name>
    <dbReference type="NCBI Taxonomy" id="1898109"/>
    <lineage>
        <taxon>Bacteria</taxon>
        <taxon>Bacillati</taxon>
        <taxon>Bacillota</taxon>
        <taxon>Bacilli</taxon>
        <taxon>Bacillales</taxon>
        <taxon>Bacillaceae</taxon>
    </lineage>
</organism>
<evidence type="ECO:0000256" key="2">
    <source>
        <dbReference type="ARBA" id="ARBA00023287"/>
    </source>
</evidence>
<comment type="subcellular location">
    <subcellularLocation>
        <location evidence="1">Cell surface</location>
    </subcellularLocation>
</comment>